<protein>
    <submittedName>
        <fullName evidence="3">EAL and modified HD-GYP domain-containing signal transduction protein</fullName>
    </submittedName>
</protein>
<dbReference type="PIRSF" id="PIRSF003180">
    <property type="entry name" value="DiGMPpdiest_YuxH"/>
    <property type="match status" value="1"/>
</dbReference>
<evidence type="ECO:0000313" key="4">
    <source>
        <dbReference type="Proteomes" id="UP000198734"/>
    </source>
</evidence>
<dbReference type="InterPro" id="IPR013976">
    <property type="entry name" value="HDOD"/>
</dbReference>
<proteinExistence type="predicted"/>
<dbReference type="SUPFAM" id="SSF109604">
    <property type="entry name" value="HD-domain/PDEase-like"/>
    <property type="match status" value="1"/>
</dbReference>
<dbReference type="PANTHER" id="PTHR33525:SF4">
    <property type="entry name" value="CYCLIC DI-GMP PHOSPHODIESTERASE CDGJ"/>
    <property type="match status" value="1"/>
</dbReference>
<dbReference type="InterPro" id="IPR035919">
    <property type="entry name" value="EAL_sf"/>
</dbReference>
<dbReference type="Pfam" id="PF08668">
    <property type="entry name" value="HDOD"/>
    <property type="match status" value="1"/>
</dbReference>
<organism evidence="3 4">
    <name type="scientific">Psychrobacillus psychrotolerans</name>
    <dbReference type="NCBI Taxonomy" id="126156"/>
    <lineage>
        <taxon>Bacteria</taxon>
        <taxon>Bacillati</taxon>
        <taxon>Bacillota</taxon>
        <taxon>Bacilli</taxon>
        <taxon>Bacillales</taxon>
        <taxon>Bacillaceae</taxon>
        <taxon>Psychrobacillus</taxon>
    </lineage>
</organism>
<dbReference type="InterPro" id="IPR052340">
    <property type="entry name" value="RNase_Y/CdgJ"/>
</dbReference>
<dbReference type="SMART" id="SM00052">
    <property type="entry name" value="EAL"/>
    <property type="match status" value="1"/>
</dbReference>
<gene>
    <name evidence="3" type="ORF">SAMN05421670_2949</name>
</gene>
<dbReference type="PROSITE" id="PS51833">
    <property type="entry name" value="HDOD"/>
    <property type="match status" value="1"/>
</dbReference>
<name>A0A1I5ZX91_9BACI</name>
<feature type="domain" description="EAL" evidence="1">
    <location>
        <begin position="1"/>
        <end position="209"/>
    </location>
</feature>
<evidence type="ECO:0000259" key="2">
    <source>
        <dbReference type="PROSITE" id="PS51833"/>
    </source>
</evidence>
<dbReference type="InterPro" id="IPR001633">
    <property type="entry name" value="EAL_dom"/>
</dbReference>
<dbReference type="OrthoDB" id="9804751at2"/>
<dbReference type="PROSITE" id="PS50883">
    <property type="entry name" value="EAL"/>
    <property type="match status" value="1"/>
</dbReference>
<dbReference type="EMBL" id="FOXU01000006">
    <property type="protein sequence ID" value="SFQ61030.1"/>
    <property type="molecule type" value="Genomic_DNA"/>
</dbReference>
<keyword evidence="4" id="KW-1185">Reference proteome</keyword>
<dbReference type="AlphaFoldDB" id="A0A1I5ZX91"/>
<dbReference type="InterPro" id="IPR014408">
    <property type="entry name" value="dGMP_Pdiesterase_EAL/HD-GYP"/>
</dbReference>
<reference evidence="4" key="1">
    <citation type="submission" date="2016-10" db="EMBL/GenBank/DDBJ databases">
        <authorList>
            <person name="Varghese N."/>
            <person name="Submissions S."/>
        </authorList>
    </citation>
    <scope>NUCLEOTIDE SEQUENCE [LARGE SCALE GENOMIC DNA]</scope>
    <source>
        <strain evidence="4">DSM 11706</strain>
    </source>
</reference>
<dbReference type="STRING" id="126156.SAMN05421670_2949"/>
<dbReference type="Gene3D" id="3.20.20.450">
    <property type="entry name" value="EAL domain"/>
    <property type="match status" value="1"/>
</dbReference>
<dbReference type="Gene3D" id="1.10.3210.10">
    <property type="entry name" value="Hypothetical protein af1432"/>
    <property type="match status" value="1"/>
</dbReference>
<accession>A0A1I5ZX91</accession>
<dbReference type="SUPFAM" id="SSF141868">
    <property type="entry name" value="EAL domain-like"/>
    <property type="match status" value="1"/>
</dbReference>
<evidence type="ECO:0000259" key="1">
    <source>
        <dbReference type="PROSITE" id="PS50883"/>
    </source>
</evidence>
<dbReference type="Pfam" id="PF00563">
    <property type="entry name" value="EAL"/>
    <property type="match status" value="1"/>
</dbReference>
<evidence type="ECO:0000313" key="3">
    <source>
        <dbReference type="EMBL" id="SFQ61030.1"/>
    </source>
</evidence>
<dbReference type="PANTHER" id="PTHR33525">
    <property type="match status" value="1"/>
</dbReference>
<dbReference type="Proteomes" id="UP000198734">
    <property type="component" value="Unassembled WGS sequence"/>
</dbReference>
<dbReference type="RefSeq" id="WP_093537640.1">
    <property type="nucleotide sequence ID" value="NZ_FOXU01000006.1"/>
</dbReference>
<sequence length="409" mass="46685">MDVFVARQPIFTKNEHIFAFELLYRNSGTNVFPITDGDFATLEVLTHSFLTIGINNLVGEKLCFINFTENLLDNTVFDKIPPKRVVVEVLEDISITPSLIEKLKYIKKLGFLIALDDFILHENINLYDELFSLVNFIKVDFMLSKPSERQVIEKIVKNNYPHIVLLAEKVETREEFYQAKEAGYGLFQGYFFAKPEIIKGTDVPANMAQYFRIISLLSDPVSSIEQIAEEIERDVSLSFKVLKIINSPTSRKRSKIRSIKQAVVMLGLEELNHWLYVLMLRESTVNSNGDGMALIEASLFRAKFCELLAKNHSLRNSSEYFLVGMFSLIDTLLHQKMTLLLQELPLTDEVIETLAGENTDMTPYLELAVACDEVRWNAMIAGAGAMGIDHITLNKYYLEARRWAMDIVA</sequence>
<feature type="domain" description="HDOD" evidence="2">
    <location>
        <begin position="203"/>
        <end position="409"/>
    </location>
</feature>